<dbReference type="OrthoDB" id="32195at2"/>
<comment type="caution">
    <text evidence="1">The sequence shown here is derived from an EMBL/GenBank/DDBJ whole genome shotgun (WGS) entry which is preliminary data.</text>
</comment>
<sequence>MEIEIVNEINNKELALALTQFYKVLYIDFGISNFNERISGWYNLTWEEFKIELENHSINFNHCLLNDWEAFFHIHKRKVLSLMNS</sequence>
<proteinExistence type="predicted"/>
<gene>
    <name evidence="1" type="ORF">MYP_612</name>
</gene>
<dbReference type="EMBL" id="BBLT01000001">
    <property type="protein sequence ID" value="GAL83386.1"/>
    <property type="molecule type" value="Genomic_DNA"/>
</dbReference>
<evidence type="ECO:0000313" key="2">
    <source>
        <dbReference type="Proteomes" id="UP000030185"/>
    </source>
</evidence>
<name>A0A098L933_9BACT</name>
<organism evidence="1 2">
    <name type="scientific">Sporocytophaga myxococcoides</name>
    <dbReference type="NCBI Taxonomy" id="153721"/>
    <lineage>
        <taxon>Bacteria</taxon>
        <taxon>Pseudomonadati</taxon>
        <taxon>Bacteroidota</taxon>
        <taxon>Cytophagia</taxon>
        <taxon>Cytophagales</taxon>
        <taxon>Cytophagaceae</taxon>
        <taxon>Sporocytophaga</taxon>
    </lineage>
</organism>
<dbReference type="AlphaFoldDB" id="A0A098L933"/>
<accession>A0A098L933</accession>
<protein>
    <submittedName>
        <fullName evidence="1">Uncharacterized protein</fullName>
    </submittedName>
</protein>
<keyword evidence="2" id="KW-1185">Reference proteome</keyword>
<dbReference type="Proteomes" id="UP000030185">
    <property type="component" value="Unassembled WGS sequence"/>
</dbReference>
<dbReference type="RefSeq" id="WP_045458176.1">
    <property type="nucleotide sequence ID" value="NZ_BBLT01000001.1"/>
</dbReference>
<reference evidence="1 2" key="1">
    <citation type="submission" date="2014-09" db="EMBL/GenBank/DDBJ databases">
        <title>Sporocytophaga myxococcoides PG-01 genome sequencing.</title>
        <authorList>
            <person name="Liu L."/>
            <person name="Gao P.J."/>
            <person name="Chen G.J."/>
            <person name="Wang L.S."/>
        </authorList>
    </citation>
    <scope>NUCLEOTIDE SEQUENCE [LARGE SCALE GENOMIC DNA]</scope>
    <source>
        <strain evidence="1 2">PG-01</strain>
    </source>
</reference>
<evidence type="ECO:0000313" key="1">
    <source>
        <dbReference type="EMBL" id="GAL83386.1"/>
    </source>
</evidence>